<keyword evidence="6" id="KW-1185">Reference proteome</keyword>
<evidence type="ECO:0000313" key="5">
    <source>
        <dbReference type="EMBL" id="MBS2100752.1"/>
    </source>
</evidence>
<evidence type="ECO:0000256" key="2">
    <source>
        <dbReference type="ARBA" id="ARBA00023125"/>
    </source>
</evidence>
<reference evidence="5 6" key="1">
    <citation type="journal article" date="2015" name="Int. J. Syst. Evol. Microbiol.">
        <title>Carboxylicivirga linearis sp. nov., isolated from a sea cucumber culture pond.</title>
        <authorList>
            <person name="Wang F.Q."/>
            <person name="Zhou Y.X."/>
            <person name="Lin X.Z."/>
            <person name="Chen G.J."/>
            <person name="Du Z.J."/>
        </authorList>
    </citation>
    <scope>NUCLEOTIDE SEQUENCE [LARGE SCALE GENOMIC DNA]</scope>
    <source>
        <strain evidence="5 6">FB218</strain>
    </source>
</reference>
<dbReference type="InterPro" id="IPR036390">
    <property type="entry name" value="WH_DNA-bd_sf"/>
</dbReference>
<keyword evidence="2" id="KW-0238">DNA-binding</keyword>
<dbReference type="SUPFAM" id="SSF46785">
    <property type="entry name" value="Winged helix' DNA-binding domain"/>
    <property type="match status" value="1"/>
</dbReference>
<dbReference type="RefSeq" id="WP_212219213.1">
    <property type="nucleotide sequence ID" value="NZ_JAGUCO010000028.1"/>
</dbReference>
<accession>A0ABS5K0P1</accession>
<evidence type="ECO:0000313" key="6">
    <source>
        <dbReference type="Proteomes" id="UP000708576"/>
    </source>
</evidence>
<dbReference type="PANTHER" id="PTHR33204">
    <property type="entry name" value="TRANSCRIPTIONAL REGULATOR, MARR FAMILY"/>
    <property type="match status" value="1"/>
</dbReference>
<evidence type="ECO:0000256" key="3">
    <source>
        <dbReference type="ARBA" id="ARBA00023163"/>
    </source>
</evidence>
<keyword evidence="3" id="KW-0804">Transcription</keyword>
<dbReference type="PROSITE" id="PS51118">
    <property type="entry name" value="HTH_HXLR"/>
    <property type="match status" value="1"/>
</dbReference>
<organism evidence="5 6">
    <name type="scientific">Carboxylicivirga linearis</name>
    <dbReference type="NCBI Taxonomy" id="1628157"/>
    <lineage>
        <taxon>Bacteria</taxon>
        <taxon>Pseudomonadati</taxon>
        <taxon>Bacteroidota</taxon>
        <taxon>Bacteroidia</taxon>
        <taxon>Marinilabiliales</taxon>
        <taxon>Marinilabiliaceae</taxon>
        <taxon>Carboxylicivirga</taxon>
    </lineage>
</organism>
<protein>
    <submittedName>
        <fullName evidence="5">Helix-turn-helix transcriptional regulator</fullName>
    </submittedName>
</protein>
<dbReference type="Pfam" id="PF01638">
    <property type="entry name" value="HxlR"/>
    <property type="match status" value="1"/>
</dbReference>
<evidence type="ECO:0000256" key="1">
    <source>
        <dbReference type="ARBA" id="ARBA00023015"/>
    </source>
</evidence>
<dbReference type="EMBL" id="JAGUCO010000028">
    <property type="protein sequence ID" value="MBS2100752.1"/>
    <property type="molecule type" value="Genomic_DNA"/>
</dbReference>
<proteinExistence type="predicted"/>
<keyword evidence="1" id="KW-0805">Transcription regulation</keyword>
<name>A0ABS5K0P1_9BACT</name>
<gene>
    <name evidence="5" type="ORF">KEM10_20865</name>
</gene>
<evidence type="ECO:0000259" key="4">
    <source>
        <dbReference type="PROSITE" id="PS51118"/>
    </source>
</evidence>
<feature type="domain" description="HTH hxlR-type" evidence="4">
    <location>
        <begin position="12"/>
        <end position="114"/>
    </location>
</feature>
<comment type="caution">
    <text evidence="5">The sequence shown here is derived from an EMBL/GenBank/DDBJ whole genome shotgun (WGS) entry which is preliminary data.</text>
</comment>
<dbReference type="InterPro" id="IPR002577">
    <property type="entry name" value="HTH_HxlR"/>
</dbReference>
<dbReference type="InterPro" id="IPR036388">
    <property type="entry name" value="WH-like_DNA-bd_sf"/>
</dbReference>
<dbReference type="Proteomes" id="UP000708576">
    <property type="component" value="Unassembled WGS sequence"/>
</dbReference>
<dbReference type="Gene3D" id="1.10.10.10">
    <property type="entry name" value="Winged helix-like DNA-binding domain superfamily/Winged helix DNA-binding domain"/>
    <property type="match status" value="1"/>
</dbReference>
<sequence length="121" mass="13799">MTYTKCSGSGDCNGFFLPLNDLMGVLNGKWKMRLILCLSSEPKRFNEMKKCHGISPRILSKELKDLEINGVVLRTELNDNLKSVEYSLTDAGKELVSIILQLQKWGTTHRQNVLEENDRLK</sequence>